<organism evidence="7 8">
    <name type="scientific">Schizopora paradoxa</name>
    <dbReference type="NCBI Taxonomy" id="27342"/>
    <lineage>
        <taxon>Eukaryota</taxon>
        <taxon>Fungi</taxon>
        <taxon>Dikarya</taxon>
        <taxon>Basidiomycota</taxon>
        <taxon>Agaricomycotina</taxon>
        <taxon>Agaricomycetes</taxon>
        <taxon>Hymenochaetales</taxon>
        <taxon>Schizoporaceae</taxon>
        <taxon>Schizopora</taxon>
    </lineage>
</organism>
<evidence type="ECO:0000313" key="8">
    <source>
        <dbReference type="Proteomes" id="UP000053477"/>
    </source>
</evidence>
<dbReference type="OrthoDB" id="4225815at2759"/>
<accession>A0A0H2RV77</accession>
<keyword evidence="8" id="KW-1185">Reference proteome</keyword>
<dbReference type="Pfam" id="PF01185">
    <property type="entry name" value="Hydrophobin"/>
    <property type="match status" value="1"/>
</dbReference>
<dbReference type="AlphaFoldDB" id="A0A0H2RV77"/>
<protein>
    <recommendedName>
        <fullName evidence="6">Hydrophobin</fullName>
    </recommendedName>
</protein>
<evidence type="ECO:0000256" key="3">
    <source>
        <dbReference type="ARBA" id="ARBA00022512"/>
    </source>
</evidence>
<feature type="signal peptide" evidence="6">
    <location>
        <begin position="1"/>
        <end position="20"/>
    </location>
</feature>
<dbReference type="InParanoid" id="A0A0H2RV77"/>
<gene>
    <name evidence="7" type="ORF">SCHPADRAFT_938466</name>
</gene>
<comment type="similarity">
    <text evidence="2 6">Belongs to the fungal hydrophobin family.</text>
</comment>
<dbReference type="SMART" id="SM00075">
    <property type="entry name" value="HYDRO"/>
    <property type="match status" value="1"/>
</dbReference>
<dbReference type="GO" id="GO:0005199">
    <property type="term" value="F:structural constituent of cell wall"/>
    <property type="evidence" value="ECO:0007669"/>
    <property type="project" value="InterPro"/>
</dbReference>
<reference evidence="7 8" key="1">
    <citation type="submission" date="2015-04" db="EMBL/GenBank/DDBJ databases">
        <title>Complete genome sequence of Schizopora paradoxa KUC8140, a cosmopolitan wood degrader in East Asia.</title>
        <authorList>
            <consortium name="DOE Joint Genome Institute"/>
            <person name="Min B."/>
            <person name="Park H."/>
            <person name="Jang Y."/>
            <person name="Kim J.-J."/>
            <person name="Kim K.H."/>
            <person name="Pangilinan J."/>
            <person name="Lipzen A."/>
            <person name="Riley R."/>
            <person name="Grigoriev I.V."/>
            <person name="Spatafora J.W."/>
            <person name="Choi I.-G."/>
        </authorList>
    </citation>
    <scope>NUCLEOTIDE SEQUENCE [LARGE SCALE GENOMIC DNA]</scope>
    <source>
        <strain evidence="7 8">KUC8140</strain>
    </source>
</reference>
<dbReference type="GO" id="GO:0009277">
    <property type="term" value="C:fungal-type cell wall"/>
    <property type="evidence" value="ECO:0007669"/>
    <property type="project" value="InterPro"/>
</dbReference>
<keyword evidence="3 6" id="KW-0134">Cell wall</keyword>
<evidence type="ECO:0000313" key="7">
    <source>
        <dbReference type="EMBL" id="KLO15764.1"/>
    </source>
</evidence>
<sequence length="99" mass="9845">MMFNKLAFATILAVATTSFAATDACCDSVQSSSSQSLSSLLGAIGVILQGTNIPIGLDCSPITAVGVSGTSCTTDPVSCDQIVANSLIGINCTPLDVSA</sequence>
<keyword evidence="5 6" id="KW-1015">Disulfide bond</keyword>
<keyword evidence="4 6" id="KW-0964">Secreted</keyword>
<name>A0A0H2RV77_9AGAM</name>
<evidence type="ECO:0000256" key="2">
    <source>
        <dbReference type="ARBA" id="ARBA00010446"/>
    </source>
</evidence>
<feature type="chain" id="PRO_5013988031" description="Hydrophobin" evidence="6">
    <location>
        <begin position="21"/>
        <end position="99"/>
    </location>
</feature>
<evidence type="ECO:0000256" key="1">
    <source>
        <dbReference type="ARBA" id="ARBA00004191"/>
    </source>
</evidence>
<keyword evidence="6" id="KW-0732">Signal</keyword>
<dbReference type="CDD" id="cd23507">
    <property type="entry name" value="hydrophobin_I"/>
    <property type="match status" value="1"/>
</dbReference>
<evidence type="ECO:0000256" key="4">
    <source>
        <dbReference type="ARBA" id="ARBA00022525"/>
    </source>
</evidence>
<dbReference type="EMBL" id="KQ085925">
    <property type="protein sequence ID" value="KLO15764.1"/>
    <property type="molecule type" value="Genomic_DNA"/>
</dbReference>
<proteinExistence type="inferred from homology"/>
<comment type="subcellular location">
    <subcellularLocation>
        <location evidence="1 6">Secreted</location>
        <location evidence="1 6">Cell wall</location>
    </subcellularLocation>
</comment>
<dbReference type="InterPro" id="IPR001338">
    <property type="entry name" value="Class_I_Hydrophobin"/>
</dbReference>
<evidence type="ECO:0000256" key="6">
    <source>
        <dbReference type="RuleBase" id="RU365009"/>
    </source>
</evidence>
<dbReference type="Proteomes" id="UP000053477">
    <property type="component" value="Unassembled WGS sequence"/>
</dbReference>
<evidence type="ECO:0000256" key="5">
    <source>
        <dbReference type="ARBA" id="ARBA00023157"/>
    </source>
</evidence>